<feature type="domain" description="CN hydrolase" evidence="9">
    <location>
        <begin position="215"/>
        <end position="433"/>
    </location>
</feature>
<name>A0A2T0T4M8_9PSEU</name>
<keyword evidence="11" id="KW-1185">Reference proteome</keyword>
<dbReference type="Proteomes" id="UP000239494">
    <property type="component" value="Unassembled WGS sequence"/>
</dbReference>
<dbReference type="InterPro" id="IPR004563">
    <property type="entry name" value="Apolipo_AcylTrfase"/>
</dbReference>
<dbReference type="RefSeq" id="WP_146174865.1">
    <property type="nucleotide sequence ID" value="NZ_PVTF01000006.1"/>
</dbReference>
<gene>
    <name evidence="10" type="ORF">CLV43_106332</name>
</gene>
<feature type="transmembrane region" description="Helical" evidence="8">
    <location>
        <begin position="182"/>
        <end position="199"/>
    </location>
</feature>
<evidence type="ECO:0000256" key="1">
    <source>
        <dbReference type="ARBA" id="ARBA00004651"/>
    </source>
</evidence>
<dbReference type="AlphaFoldDB" id="A0A2T0T4M8"/>
<dbReference type="PANTHER" id="PTHR38686:SF1">
    <property type="entry name" value="APOLIPOPROTEIN N-ACYLTRANSFERASE"/>
    <property type="match status" value="1"/>
</dbReference>
<keyword evidence="5 8" id="KW-1133">Transmembrane helix</keyword>
<dbReference type="InterPro" id="IPR045378">
    <property type="entry name" value="LNT_N"/>
</dbReference>
<dbReference type="PROSITE" id="PS50263">
    <property type="entry name" value="CN_HYDROLASE"/>
    <property type="match status" value="1"/>
</dbReference>
<dbReference type="EMBL" id="PVTF01000006">
    <property type="protein sequence ID" value="PRY40591.1"/>
    <property type="molecule type" value="Genomic_DNA"/>
</dbReference>
<dbReference type="PANTHER" id="PTHR38686">
    <property type="entry name" value="APOLIPOPROTEIN N-ACYLTRANSFERASE"/>
    <property type="match status" value="1"/>
</dbReference>
<feature type="transmembrane region" description="Helical" evidence="8">
    <location>
        <begin position="80"/>
        <end position="99"/>
    </location>
</feature>
<evidence type="ECO:0000259" key="9">
    <source>
        <dbReference type="PROSITE" id="PS50263"/>
    </source>
</evidence>
<evidence type="ECO:0000256" key="2">
    <source>
        <dbReference type="ARBA" id="ARBA00022475"/>
    </source>
</evidence>
<evidence type="ECO:0000256" key="6">
    <source>
        <dbReference type="ARBA" id="ARBA00023136"/>
    </source>
</evidence>
<feature type="transmembrane region" description="Helical" evidence="8">
    <location>
        <begin position="154"/>
        <end position="175"/>
    </location>
</feature>
<keyword evidence="6 8" id="KW-0472">Membrane</keyword>
<evidence type="ECO:0000313" key="10">
    <source>
        <dbReference type="EMBL" id="PRY40591.1"/>
    </source>
</evidence>
<comment type="caution">
    <text evidence="10">The sequence shown here is derived from an EMBL/GenBank/DDBJ whole genome shotgun (WGS) entry which is preliminary data.</text>
</comment>
<reference evidence="10 11" key="1">
    <citation type="submission" date="2018-03" db="EMBL/GenBank/DDBJ databases">
        <title>Genomic Encyclopedia of Archaeal and Bacterial Type Strains, Phase II (KMG-II): from individual species to whole genera.</title>
        <authorList>
            <person name="Goeker M."/>
        </authorList>
    </citation>
    <scope>NUCLEOTIDE SEQUENCE [LARGE SCALE GENOMIC DNA]</scope>
    <source>
        <strain evidence="10 11">DSM 44720</strain>
    </source>
</reference>
<dbReference type="InterPro" id="IPR036526">
    <property type="entry name" value="C-N_Hydrolase_sf"/>
</dbReference>
<evidence type="ECO:0000256" key="3">
    <source>
        <dbReference type="ARBA" id="ARBA00022679"/>
    </source>
</evidence>
<evidence type="ECO:0000256" key="7">
    <source>
        <dbReference type="ARBA" id="ARBA00023315"/>
    </source>
</evidence>
<feature type="transmembrane region" description="Helical" evidence="8">
    <location>
        <begin position="6"/>
        <end position="25"/>
    </location>
</feature>
<evidence type="ECO:0000256" key="4">
    <source>
        <dbReference type="ARBA" id="ARBA00022692"/>
    </source>
</evidence>
<keyword evidence="3 10" id="KW-0808">Transferase</keyword>
<organism evidence="10 11">
    <name type="scientific">Umezawaea tangerina</name>
    <dbReference type="NCBI Taxonomy" id="84725"/>
    <lineage>
        <taxon>Bacteria</taxon>
        <taxon>Bacillati</taxon>
        <taxon>Actinomycetota</taxon>
        <taxon>Actinomycetes</taxon>
        <taxon>Pseudonocardiales</taxon>
        <taxon>Pseudonocardiaceae</taxon>
        <taxon>Umezawaea</taxon>
    </lineage>
</organism>
<feature type="transmembrane region" description="Helical" evidence="8">
    <location>
        <begin position="37"/>
        <end position="60"/>
    </location>
</feature>
<sequence>MVSARSRVVLAVVGTAVLQYFGTGLRPIPWLTWLAPLPILLLAPAVSVRTAAAAAFVAHLLGGANVWHYYAFDLGLPPPLVLLTLVLFPSLLTGAVLLFRAALLRGHGPVAAALFPAAVAGAEYVVGLATPAGANWSLAPTQSDLLPVLQVASLTGGWGVSFLVALVPAVVAVVVTTGRSGAALGGVLVLGLALGYGFVRLATVDGVTSPRITLLSARTDQDEVRMDTPAGRDLVAAYVGWLTTAPDDGTRVVVLPEKGFQADDTTLPTLLDPLSAAARARGVDLVVGVKLRSAGALRNVALYLSGQGDEPVVYTKNHLVPGLEDAFTAGTDLAFAPGRIGIAVCADLGHPEFGRAYGRANAGLLVVPALDFTVDAWSQSRVQVLRGVESGFSVARAAHLGYLTLSDPTGRVVAQAATGSATPFVAVSGTLPMPEGGTVYARWGDWFAWLCLLLVVGYPTWWRSRSGRRSAISTSGSRS</sequence>
<dbReference type="OrthoDB" id="9811121at2"/>
<evidence type="ECO:0000313" key="11">
    <source>
        <dbReference type="Proteomes" id="UP000239494"/>
    </source>
</evidence>
<dbReference type="Gene3D" id="3.60.110.10">
    <property type="entry name" value="Carbon-nitrogen hydrolase"/>
    <property type="match status" value="1"/>
</dbReference>
<dbReference type="GO" id="GO:0016410">
    <property type="term" value="F:N-acyltransferase activity"/>
    <property type="evidence" value="ECO:0007669"/>
    <property type="project" value="InterPro"/>
</dbReference>
<keyword evidence="7 10" id="KW-0012">Acyltransferase</keyword>
<dbReference type="GO" id="GO:0042158">
    <property type="term" value="P:lipoprotein biosynthetic process"/>
    <property type="evidence" value="ECO:0007669"/>
    <property type="project" value="InterPro"/>
</dbReference>
<dbReference type="SUPFAM" id="SSF56317">
    <property type="entry name" value="Carbon-nitrogen hydrolase"/>
    <property type="match status" value="1"/>
</dbReference>
<proteinExistence type="predicted"/>
<dbReference type="Pfam" id="PF20154">
    <property type="entry name" value="LNT_N"/>
    <property type="match status" value="1"/>
</dbReference>
<dbReference type="InterPro" id="IPR003010">
    <property type="entry name" value="C-N_Hydrolase"/>
</dbReference>
<feature type="transmembrane region" description="Helical" evidence="8">
    <location>
        <begin position="443"/>
        <end position="462"/>
    </location>
</feature>
<dbReference type="Pfam" id="PF00795">
    <property type="entry name" value="CN_hydrolase"/>
    <property type="match status" value="1"/>
</dbReference>
<feature type="transmembrane region" description="Helical" evidence="8">
    <location>
        <begin position="111"/>
        <end position="134"/>
    </location>
</feature>
<protein>
    <submittedName>
        <fullName evidence="10">Apolipoprotein N-acyltransferase</fullName>
    </submittedName>
</protein>
<keyword evidence="10" id="KW-0449">Lipoprotein</keyword>
<keyword evidence="4 8" id="KW-0812">Transmembrane</keyword>
<keyword evidence="2" id="KW-1003">Cell membrane</keyword>
<dbReference type="GO" id="GO:0005886">
    <property type="term" value="C:plasma membrane"/>
    <property type="evidence" value="ECO:0007669"/>
    <property type="project" value="UniProtKB-SubCell"/>
</dbReference>
<evidence type="ECO:0000256" key="8">
    <source>
        <dbReference type="SAM" id="Phobius"/>
    </source>
</evidence>
<comment type="subcellular location">
    <subcellularLocation>
        <location evidence="1">Cell membrane</location>
        <topology evidence="1">Multi-pass membrane protein</topology>
    </subcellularLocation>
</comment>
<accession>A0A2T0T4M8</accession>
<evidence type="ECO:0000256" key="5">
    <source>
        <dbReference type="ARBA" id="ARBA00022989"/>
    </source>
</evidence>